<dbReference type="KEGG" id="slia:HA039_20430"/>
<dbReference type="InterPro" id="IPR010982">
    <property type="entry name" value="Lambda_DNA-bd_dom_sf"/>
</dbReference>
<accession>A0A6G9H1E6</accession>
<feature type="domain" description="HTH cro/C1-type" evidence="1">
    <location>
        <begin position="23"/>
        <end position="76"/>
    </location>
</feature>
<organism evidence="2 3">
    <name type="scientific">Streptomyces liangshanensis</name>
    <dbReference type="NCBI Taxonomy" id="2717324"/>
    <lineage>
        <taxon>Bacteria</taxon>
        <taxon>Bacillati</taxon>
        <taxon>Actinomycetota</taxon>
        <taxon>Actinomycetes</taxon>
        <taxon>Kitasatosporales</taxon>
        <taxon>Streptomycetaceae</taxon>
        <taxon>Streptomyces</taxon>
    </lineage>
</organism>
<proteinExistence type="predicted"/>
<protein>
    <submittedName>
        <fullName evidence="2">Helix-turn-helix domain-containing protein</fullName>
    </submittedName>
</protein>
<dbReference type="SUPFAM" id="SSF47413">
    <property type="entry name" value="lambda repressor-like DNA-binding domains"/>
    <property type="match status" value="1"/>
</dbReference>
<dbReference type="RefSeq" id="WP_167032022.1">
    <property type="nucleotide sequence ID" value="NZ_CP050177.1"/>
</dbReference>
<dbReference type="Gene3D" id="1.10.260.40">
    <property type="entry name" value="lambda repressor-like DNA-binding domains"/>
    <property type="match status" value="1"/>
</dbReference>
<dbReference type="Pfam" id="PF19054">
    <property type="entry name" value="DUF5753"/>
    <property type="match status" value="1"/>
</dbReference>
<evidence type="ECO:0000313" key="2">
    <source>
        <dbReference type="EMBL" id="QIQ04353.1"/>
    </source>
</evidence>
<dbReference type="Pfam" id="PF13560">
    <property type="entry name" value="HTH_31"/>
    <property type="match status" value="1"/>
</dbReference>
<dbReference type="AlphaFoldDB" id="A0A6G9H1E6"/>
<name>A0A6G9H1E6_9ACTN</name>
<dbReference type="SMART" id="SM00530">
    <property type="entry name" value="HTH_XRE"/>
    <property type="match status" value="1"/>
</dbReference>
<dbReference type="InterPro" id="IPR043917">
    <property type="entry name" value="DUF5753"/>
</dbReference>
<evidence type="ECO:0000313" key="3">
    <source>
        <dbReference type="Proteomes" id="UP000501179"/>
    </source>
</evidence>
<dbReference type="GO" id="GO:0003677">
    <property type="term" value="F:DNA binding"/>
    <property type="evidence" value="ECO:0007669"/>
    <property type="project" value="InterPro"/>
</dbReference>
<dbReference type="EMBL" id="CP050177">
    <property type="protein sequence ID" value="QIQ04353.1"/>
    <property type="molecule type" value="Genomic_DNA"/>
</dbReference>
<dbReference type="Proteomes" id="UP000501179">
    <property type="component" value="Chromosome"/>
</dbReference>
<keyword evidence="3" id="KW-1185">Reference proteome</keyword>
<gene>
    <name evidence="2" type="ORF">HA039_20430</name>
</gene>
<dbReference type="InterPro" id="IPR001387">
    <property type="entry name" value="Cro/C1-type_HTH"/>
</dbReference>
<reference evidence="2 3" key="1">
    <citation type="submission" date="2020-03" db="EMBL/GenBank/DDBJ databases">
        <title>A novel species.</title>
        <authorList>
            <person name="Gao J."/>
        </authorList>
    </citation>
    <scope>NUCLEOTIDE SEQUENCE [LARGE SCALE GENOMIC DNA]</scope>
    <source>
        <strain evidence="2 3">QMT-12</strain>
    </source>
</reference>
<dbReference type="PROSITE" id="PS50943">
    <property type="entry name" value="HTH_CROC1"/>
    <property type="match status" value="1"/>
</dbReference>
<dbReference type="CDD" id="cd00093">
    <property type="entry name" value="HTH_XRE"/>
    <property type="match status" value="1"/>
</dbReference>
<evidence type="ECO:0000259" key="1">
    <source>
        <dbReference type="PROSITE" id="PS50943"/>
    </source>
</evidence>
<sequence>MSETAVEESAEPQDGAAYFGNEVRHAREFAGMTQEQLAEATHYKRPYVSKVESGALLASQQFADACDRVFGTPGSFGRLRRRVSERGHPGWFIPYVKLEQTATTISDYSNAFIMGMLQTPAYAKAVFRAMHPRAADATINGWVEARLQRRDVMNREAPPLLWVIFHEGVLRTAVGGNEVMAEQRNHLVSVAESPHIMIQVLPFRAGAPASHVPFILLTQEDGAPVMYSETTGRGHVTDSATAVANAQSTYDRLRAAALSPDDSAAFIRKITEDHAT</sequence>